<dbReference type="NCBIfam" id="TIGR01494">
    <property type="entry name" value="ATPase_P-type"/>
    <property type="match status" value="1"/>
</dbReference>
<evidence type="ECO:0000256" key="7">
    <source>
        <dbReference type="ARBA" id="ARBA00022553"/>
    </source>
</evidence>
<feature type="transmembrane region" description="Helical" evidence="23">
    <location>
        <begin position="789"/>
        <end position="808"/>
    </location>
</feature>
<feature type="domain" description="HMA" evidence="24">
    <location>
        <begin position="3"/>
        <end position="69"/>
    </location>
</feature>
<dbReference type="InterPro" id="IPR006121">
    <property type="entry name" value="HMA_dom"/>
</dbReference>
<keyword evidence="8 23" id="KW-0812">Transmembrane</keyword>
<feature type="transmembrane region" description="Helical" evidence="23">
    <location>
        <begin position="197"/>
        <end position="215"/>
    </location>
</feature>
<dbReference type="InterPro" id="IPR023214">
    <property type="entry name" value="HAD_sf"/>
</dbReference>
<dbReference type="SFLD" id="SFLDF00027">
    <property type="entry name" value="p-type_atpase"/>
    <property type="match status" value="1"/>
</dbReference>
<dbReference type="FunFam" id="2.70.150.10:FF:000020">
    <property type="entry name" value="Copper-exporting P-type ATPase A"/>
    <property type="match status" value="1"/>
</dbReference>
<evidence type="ECO:0000256" key="13">
    <source>
        <dbReference type="ARBA" id="ARBA00022840"/>
    </source>
</evidence>
<evidence type="ECO:0000313" key="25">
    <source>
        <dbReference type="EMBL" id="BBC60427.1"/>
    </source>
</evidence>
<dbReference type="NCBIfam" id="TIGR01511">
    <property type="entry name" value="ATPase-IB1_Cu"/>
    <property type="match status" value="1"/>
</dbReference>
<keyword evidence="15" id="KW-1278">Translocase</keyword>
<dbReference type="Proteomes" id="UP000269226">
    <property type="component" value="Chromosome"/>
</dbReference>
<feature type="transmembrane region" description="Helical" evidence="23">
    <location>
        <begin position="164"/>
        <end position="185"/>
    </location>
</feature>
<dbReference type="InterPro" id="IPR008250">
    <property type="entry name" value="ATPase_P-typ_transduc_dom_A_sf"/>
</dbReference>
<dbReference type="GO" id="GO:0005507">
    <property type="term" value="F:copper ion binding"/>
    <property type="evidence" value="ECO:0007669"/>
    <property type="project" value="InterPro"/>
</dbReference>
<evidence type="ECO:0000313" key="26">
    <source>
        <dbReference type="Proteomes" id="UP000269226"/>
    </source>
</evidence>
<keyword evidence="14" id="KW-0460">Magnesium</keyword>
<dbReference type="EC" id="7.2.2.8" evidence="3"/>
<dbReference type="Pfam" id="PF00702">
    <property type="entry name" value="Hydrolase"/>
    <property type="match status" value="1"/>
</dbReference>
<dbReference type="PROSITE" id="PS01047">
    <property type="entry name" value="HMA_1"/>
    <property type="match status" value="1"/>
</dbReference>
<dbReference type="InterPro" id="IPR001757">
    <property type="entry name" value="P_typ_ATPase"/>
</dbReference>
<keyword evidence="12" id="KW-0187">Copper transport</keyword>
<dbReference type="EMBL" id="AP018492">
    <property type="protein sequence ID" value="BBC60427.1"/>
    <property type="molecule type" value="Genomic_DNA"/>
</dbReference>
<dbReference type="InterPro" id="IPR044492">
    <property type="entry name" value="P_typ_ATPase_HD_dom"/>
</dbReference>
<dbReference type="InterPro" id="IPR023298">
    <property type="entry name" value="ATPase_P-typ_TM_dom_sf"/>
</dbReference>
<evidence type="ECO:0000256" key="11">
    <source>
        <dbReference type="ARBA" id="ARBA00022741"/>
    </source>
</evidence>
<keyword evidence="7" id="KW-0597">Phosphoprotein</keyword>
<dbReference type="CDD" id="cd02094">
    <property type="entry name" value="P-type_ATPase_Cu-like"/>
    <property type="match status" value="1"/>
</dbReference>
<evidence type="ECO:0000256" key="14">
    <source>
        <dbReference type="ARBA" id="ARBA00022842"/>
    </source>
</evidence>
<evidence type="ECO:0000256" key="2">
    <source>
        <dbReference type="ARBA" id="ARBA00006024"/>
    </source>
</evidence>
<evidence type="ECO:0000256" key="1">
    <source>
        <dbReference type="ARBA" id="ARBA00004651"/>
    </source>
</evidence>
<keyword evidence="11 23" id="KW-0547">Nucleotide-binding</keyword>
<dbReference type="GO" id="GO:0005886">
    <property type="term" value="C:plasma membrane"/>
    <property type="evidence" value="ECO:0007669"/>
    <property type="project" value="UniProtKB-SubCell"/>
</dbReference>
<dbReference type="Gene3D" id="3.40.50.1000">
    <property type="entry name" value="HAD superfamily/HAD-like"/>
    <property type="match status" value="1"/>
</dbReference>
<dbReference type="InterPro" id="IPR006122">
    <property type="entry name" value="HMA_Cu_ion-bd"/>
</dbReference>
<feature type="transmembrane region" description="Helical" evidence="23">
    <location>
        <begin position="236"/>
        <end position="260"/>
    </location>
</feature>
<evidence type="ECO:0000256" key="6">
    <source>
        <dbReference type="ARBA" id="ARBA00022475"/>
    </source>
</evidence>
<dbReference type="GO" id="GO:0140581">
    <property type="term" value="F:P-type monovalent copper transporter activity"/>
    <property type="evidence" value="ECO:0007669"/>
    <property type="project" value="UniProtKB-EC"/>
</dbReference>
<dbReference type="InterPro" id="IPR027256">
    <property type="entry name" value="P-typ_ATPase_IB"/>
</dbReference>
<keyword evidence="25" id="KW-0378">Hydrolase</keyword>
<dbReference type="SUPFAM" id="SSF55008">
    <property type="entry name" value="HMA, heavy metal-associated domain"/>
    <property type="match status" value="2"/>
</dbReference>
<evidence type="ECO:0000256" key="15">
    <source>
        <dbReference type="ARBA" id="ARBA00022967"/>
    </source>
</evidence>
<dbReference type="SUPFAM" id="SSF81653">
    <property type="entry name" value="Calcium ATPase, transduction domain A"/>
    <property type="match status" value="1"/>
</dbReference>
<dbReference type="GO" id="GO:0005524">
    <property type="term" value="F:ATP binding"/>
    <property type="evidence" value="ECO:0007669"/>
    <property type="project" value="UniProtKB-UniRule"/>
</dbReference>
<dbReference type="Gene3D" id="2.70.150.10">
    <property type="entry name" value="Calcium-transporting ATPase, cytoplasmic transduction domain A"/>
    <property type="match status" value="1"/>
</dbReference>
<dbReference type="PRINTS" id="PR00943">
    <property type="entry name" value="CUATPASE"/>
</dbReference>
<dbReference type="PANTHER" id="PTHR43520">
    <property type="entry name" value="ATP7, ISOFORM B"/>
    <property type="match status" value="1"/>
</dbReference>
<dbReference type="PROSITE" id="PS50846">
    <property type="entry name" value="HMA_2"/>
    <property type="match status" value="2"/>
</dbReference>
<keyword evidence="5" id="KW-0813">Transport</keyword>
<dbReference type="GO" id="GO:0055070">
    <property type="term" value="P:copper ion homeostasis"/>
    <property type="evidence" value="ECO:0007669"/>
    <property type="project" value="TreeGrafter"/>
</dbReference>
<keyword evidence="17" id="KW-0186">Copper</keyword>
<feature type="transmembrane region" description="Helical" evidence="23">
    <location>
        <begin position="446"/>
        <end position="468"/>
    </location>
</feature>
<evidence type="ECO:0000259" key="24">
    <source>
        <dbReference type="PROSITE" id="PS50846"/>
    </source>
</evidence>
<dbReference type="GO" id="GO:0016887">
    <property type="term" value="F:ATP hydrolysis activity"/>
    <property type="evidence" value="ECO:0007669"/>
    <property type="project" value="InterPro"/>
</dbReference>
<dbReference type="GeneID" id="57042849"/>
<dbReference type="SUPFAM" id="SSF56784">
    <property type="entry name" value="HAD-like"/>
    <property type="match status" value="1"/>
</dbReference>
<dbReference type="NCBIfam" id="TIGR01525">
    <property type="entry name" value="ATPase-IB_hvy"/>
    <property type="match status" value="1"/>
</dbReference>
<name>A0A2Z5Y0R7_9ENTE</name>
<keyword evidence="18" id="KW-0406">Ion transport</keyword>
<dbReference type="GO" id="GO:0043682">
    <property type="term" value="F:P-type divalent copper transporter activity"/>
    <property type="evidence" value="ECO:0007669"/>
    <property type="project" value="TreeGrafter"/>
</dbReference>
<dbReference type="InterPro" id="IPR017969">
    <property type="entry name" value="Heavy-metal-associated_CS"/>
</dbReference>
<evidence type="ECO:0000256" key="9">
    <source>
        <dbReference type="ARBA" id="ARBA00022723"/>
    </source>
</evidence>
<evidence type="ECO:0000256" key="12">
    <source>
        <dbReference type="ARBA" id="ARBA00022796"/>
    </source>
</evidence>
<evidence type="ECO:0000256" key="23">
    <source>
        <dbReference type="RuleBase" id="RU362081"/>
    </source>
</evidence>
<dbReference type="SFLD" id="SFLDG00002">
    <property type="entry name" value="C1.7:_P-type_atpase_like"/>
    <property type="match status" value="1"/>
</dbReference>
<evidence type="ECO:0000256" key="3">
    <source>
        <dbReference type="ARBA" id="ARBA00012517"/>
    </source>
</evidence>
<reference evidence="25 26" key="1">
    <citation type="submission" date="2018-01" db="EMBL/GenBank/DDBJ databases">
        <title>Whole genome sequence of Melissococcus plutonius DAT561.</title>
        <authorList>
            <person name="Okumura K."/>
            <person name="Takamatsu D."/>
            <person name="Okura M."/>
        </authorList>
    </citation>
    <scope>NUCLEOTIDE SEQUENCE [LARGE SCALE GENOMIC DNA]</scope>
    <source>
        <strain evidence="25 26">DAT561</strain>
    </source>
</reference>
<evidence type="ECO:0000256" key="5">
    <source>
        <dbReference type="ARBA" id="ARBA00022448"/>
    </source>
</evidence>
<evidence type="ECO:0000256" key="4">
    <source>
        <dbReference type="ARBA" id="ARBA00015102"/>
    </source>
</evidence>
<keyword evidence="13 23" id="KW-0067">ATP-binding</keyword>
<dbReference type="FunFam" id="3.30.70.100:FF:000005">
    <property type="entry name" value="Copper-exporting P-type ATPase A"/>
    <property type="match status" value="2"/>
</dbReference>
<keyword evidence="6 23" id="KW-1003">Cell membrane</keyword>
<organism evidence="25 26">
    <name type="scientific">Melissococcus plutonius</name>
    <dbReference type="NCBI Taxonomy" id="33970"/>
    <lineage>
        <taxon>Bacteria</taxon>
        <taxon>Bacillati</taxon>
        <taxon>Bacillota</taxon>
        <taxon>Bacilli</taxon>
        <taxon>Lactobacillales</taxon>
        <taxon>Enterococcaceae</taxon>
        <taxon>Melissococcus</taxon>
    </lineage>
</organism>
<evidence type="ECO:0000256" key="17">
    <source>
        <dbReference type="ARBA" id="ARBA00023008"/>
    </source>
</evidence>
<sequence length="818" mass="88624">METTEVFQIEGMSCSSCAQTIEKVTAKLPGVKEATVNLATEKLTLVFDEQQLSYQEIQQAVTSVGYNLLNNNIRRNYVIEGMSCASCVQAVEKAISHIEGVSTVSINLTTEKMQVMYDTTLTNSADIMQAVSSVGYKAIETYDGEEKKTTYQKKKNKDNLKNRFFISLIFVIPLLYIAMGHMVNLPLPTFINPSDNPINFVLVQLILTLPILYIGRSFFITGFRSLLKGYPTMDSLVALGTSTSFLYSLYGTVMVIQGNHSFTMNLYYESTGVILTLITLGKFFESLSKGKTSEAIKKLIDLSPKTARVIKNNQELEVPVTSVNLGDVLLVKPGEKIPVDGVLTTGNSSVDESMLTGESMPVKKQVGDLVIGASLNQNGSFQFKATKVGKETALSQIIKLVEEAQNFKAPIARLADKISGVFVPIIIAIALLSGMAWYFFGNESWIFSLTITISVLVIACPCALGLATPTAIMVGTGKGAENGILIKSGNALEAAYKIQTIVLDKTGTITEGKPRVTDIITTQSITQDELLRFAATAENYSEHPLGEAIVQYAKEKKLSLLSASNFKAIPGNGIQAIINEQNLLLGNQALMTKFSIDSQEFNQIFDQLAKKGKTPMYVAKGQQLLGIIAVADPVKTTSREAIEQLHKMKINTIMLTGDNQATAQAIAKQVGIDQVVSGVLPENKAETIKQLQNKEEKIAMVGDGINDAPALAQADIGIAIGSGTDIAIESAEIILMNSDLLDVPTAILLSKATIKNIKENLFWAFIYNILGVPIAMGILYLFGGPLLNPMVAGAAMSFSSISVVLNALRLKRFKPHAK</sequence>
<dbReference type="AlphaFoldDB" id="A0A2Z5Y0R7"/>
<keyword evidence="19 23" id="KW-0472">Membrane</keyword>
<dbReference type="InterPro" id="IPR059000">
    <property type="entry name" value="ATPase_P-type_domA"/>
</dbReference>
<feature type="domain" description="HMA" evidence="24">
    <location>
        <begin position="73"/>
        <end position="139"/>
    </location>
</feature>
<accession>A0A2Z5Y0R7</accession>
<evidence type="ECO:0000256" key="10">
    <source>
        <dbReference type="ARBA" id="ARBA00022737"/>
    </source>
</evidence>
<dbReference type="PROSITE" id="PS00154">
    <property type="entry name" value="ATPASE_E1_E2"/>
    <property type="match status" value="1"/>
</dbReference>
<evidence type="ECO:0000256" key="18">
    <source>
        <dbReference type="ARBA" id="ARBA00023065"/>
    </source>
</evidence>
<dbReference type="Pfam" id="PF00122">
    <property type="entry name" value="E1-E2_ATPase"/>
    <property type="match status" value="1"/>
</dbReference>
<dbReference type="InterPro" id="IPR036412">
    <property type="entry name" value="HAD-like_sf"/>
</dbReference>
<proteinExistence type="inferred from homology"/>
<comment type="catalytic activity">
    <reaction evidence="22">
        <text>Cu(+)(in) + ATP + H2O = Cu(+)(out) + ADP + phosphate + H(+)</text>
        <dbReference type="Rhea" id="RHEA:25792"/>
        <dbReference type="ChEBI" id="CHEBI:15377"/>
        <dbReference type="ChEBI" id="CHEBI:15378"/>
        <dbReference type="ChEBI" id="CHEBI:30616"/>
        <dbReference type="ChEBI" id="CHEBI:43474"/>
        <dbReference type="ChEBI" id="CHEBI:49552"/>
        <dbReference type="ChEBI" id="CHEBI:456216"/>
        <dbReference type="EC" id="7.2.2.8"/>
    </reaction>
</comment>
<dbReference type="Gene3D" id="3.40.1110.10">
    <property type="entry name" value="Calcium-transporting ATPase, cytoplasmic domain N"/>
    <property type="match status" value="1"/>
</dbReference>
<keyword evidence="10" id="KW-0677">Repeat</keyword>
<protein>
    <recommendedName>
        <fullName evidence="4">Copper-exporting P-type ATPase</fullName>
        <ecNumber evidence="3">7.2.2.8</ecNumber>
    </recommendedName>
    <alternativeName>
        <fullName evidence="20">Copper-exporting P-type ATPase A</fullName>
    </alternativeName>
    <alternativeName>
        <fullName evidence="21">Cu(+)-exporting ATPase</fullName>
    </alternativeName>
</protein>
<dbReference type="Pfam" id="PF00403">
    <property type="entry name" value="HMA"/>
    <property type="match status" value="2"/>
</dbReference>
<dbReference type="InterPro" id="IPR018303">
    <property type="entry name" value="ATPase_P-typ_P_site"/>
</dbReference>
<dbReference type="RefSeq" id="WP_014372987.1">
    <property type="nucleotide sequence ID" value="NZ_AP018492.1"/>
</dbReference>
<feature type="transmembrane region" description="Helical" evidence="23">
    <location>
        <begin position="761"/>
        <end position="783"/>
    </location>
</feature>
<evidence type="ECO:0000256" key="16">
    <source>
        <dbReference type="ARBA" id="ARBA00022989"/>
    </source>
</evidence>
<evidence type="ECO:0000256" key="20">
    <source>
        <dbReference type="ARBA" id="ARBA00029719"/>
    </source>
</evidence>
<dbReference type="SUPFAM" id="SSF81665">
    <property type="entry name" value="Calcium ATPase, transmembrane domain M"/>
    <property type="match status" value="1"/>
</dbReference>
<evidence type="ECO:0000256" key="22">
    <source>
        <dbReference type="ARBA" id="ARBA00049289"/>
    </source>
</evidence>
<feature type="transmembrane region" description="Helical" evidence="23">
    <location>
        <begin position="418"/>
        <end position="440"/>
    </location>
</feature>
<evidence type="ECO:0000256" key="21">
    <source>
        <dbReference type="ARBA" id="ARBA00033239"/>
    </source>
</evidence>
<evidence type="ECO:0000256" key="19">
    <source>
        <dbReference type="ARBA" id="ARBA00023136"/>
    </source>
</evidence>
<keyword evidence="9 23" id="KW-0479">Metal-binding</keyword>
<dbReference type="Gene3D" id="3.30.70.100">
    <property type="match status" value="2"/>
</dbReference>
<dbReference type="SFLD" id="SFLDS00003">
    <property type="entry name" value="Haloacid_Dehalogenase"/>
    <property type="match status" value="1"/>
</dbReference>
<evidence type="ECO:0000256" key="8">
    <source>
        <dbReference type="ARBA" id="ARBA00022692"/>
    </source>
</evidence>
<dbReference type="InterPro" id="IPR023299">
    <property type="entry name" value="ATPase_P-typ_cyto_dom_N"/>
</dbReference>
<dbReference type="InterPro" id="IPR036163">
    <property type="entry name" value="HMA_dom_sf"/>
</dbReference>
<dbReference type="FunFam" id="3.40.50.1000:FF:000144">
    <property type="entry name" value="copper-transporting ATPase 1 isoform X2"/>
    <property type="match status" value="1"/>
</dbReference>
<keyword evidence="16 23" id="KW-1133">Transmembrane helix</keyword>
<comment type="similarity">
    <text evidence="2 23">Belongs to the cation transport ATPase (P-type) (TC 3.A.3) family. Type IB subfamily.</text>
</comment>
<dbReference type="PRINTS" id="PR00119">
    <property type="entry name" value="CATATPASE"/>
</dbReference>
<gene>
    <name evidence="25" type="ORF">DAT561_0288</name>
</gene>
<dbReference type="CDD" id="cd00371">
    <property type="entry name" value="HMA"/>
    <property type="match status" value="2"/>
</dbReference>
<feature type="transmembrane region" description="Helical" evidence="23">
    <location>
        <begin position="266"/>
        <end position="284"/>
    </location>
</feature>
<dbReference type="PANTHER" id="PTHR43520:SF8">
    <property type="entry name" value="P-TYPE CU(+) TRANSPORTER"/>
    <property type="match status" value="1"/>
</dbReference>
<comment type="subcellular location">
    <subcellularLocation>
        <location evidence="1">Cell membrane</location>
        <topology evidence="1">Multi-pass membrane protein</topology>
    </subcellularLocation>
</comment>
<dbReference type="NCBIfam" id="TIGR00003">
    <property type="entry name" value="copper ion binding protein"/>
    <property type="match status" value="2"/>
</dbReference>